<feature type="transmembrane region" description="Helical" evidence="1">
    <location>
        <begin position="56"/>
        <end position="75"/>
    </location>
</feature>
<evidence type="ECO:0000313" key="3">
    <source>
        <dbReference type="Proteomes" id="UP000470213"/>
    </source>
</evidence>
<keyword evidence="3" id="KW-1185">Reference proteome</keyword>
<keyword evidence="1" id="KW-0812">Transmembrane</keyword>
<reference evidence="2 3" key="1">
    <citation type="submission" date="2020-01" db="EMBL/GenBank/DDBJ databases">
        <authorList>
            <person name="Chen J."/>
            <person name="Zhu S."/>
            <person name="Yang J."/>
        </authorList>
    </citation>
    <scope>NUCLEOTIDE SEQUENCE [LARGE SCALE GENOMIC DNA]</scope>
    <source>
        <strain evidence="2 3">345S023</strain>
    </source>
</reference>
<keyword evidence="1" id="KW-0472">Membrane</keyword>
<dbReference type="Proteomes" id="UP000470213">
    <property type="component" value="Unassembled WGS sequence"/>
</dbReference>
<feature type="transmembrane region" description="Helical" evidence="1">
    <location>
        <begin position="33"/>
        <end position="50"/>
    </location>
</feature>
<accession>A0A7X5LNY4</accession>
<organism evidence="2 3">
    <name type="scientific">Alteromonas profundi</name>
    <dbReference type="NCBI Taxonomy" id="2696062"/>
    <lineage>
        <taxon>Bacteria</taxon>
        <taxon>Pseudomonadati</taxon>
        <taxon>Pseudomonadota</taxon>
        <taxon>Gammaproteobacteria</taxon>
        <taxon>Alteromonadales</taxon>
        <taxon>Alteromonadaceae</taxon>
        <taxon>Alteromonas/Salinimonas group</taxon>
        <taxon>Alteromonas</taxon>
    </lineage>
</organism>
<keyword evidence="1" id="KW-1133">Transmembrane helix</keyword>
<comment type="caution">
    <text evidence="2">The sequence shown here is derived from an EMBL/GenBank/DDBJ whole genome shotgun (WGS) entry which is preliminary data.</text>
</comment>
<proteinExistence type="predicted"/>
<dbReference type="InterPro" id="IPR009305">
    <property type="entry name" value="Mpo1-like"/>
</dbReference>
<name>A0A7X5LNY4_9ALTE</name>
<dbReference type="RefSeq" id="WP_163087919.1">
    <property type="nucleotide sequence ID" value="NZ_JAAAWN010000029.1"/>
</dbReference>
<dbReference type="EMBL" id="JAAAWN010000029">
    <property type="protein sequence ID" value="NDV92832.1"/>
    <property type="molecule type" value="Genomic_DNA"/>
</dbReference>
<dbReference type="PANTHER" id="PTHR34205">
    <property type="entry name" value="TRANSMEMBRANE PROTEIN"/>
    <property type="match status" value="1"/>
</dbReference>
<evidence type="ECO:0000256" key="1">
    <source>
        <dbReference type="SAM" id="Phobius"/>
    </source>
</evidence>
<protein>
    <submittedName>
        <fullName evidence="2">DUF962 domain-containing protein</fullName>
    </submittedName>
</protein>
<gene>
    <name evidence="2" type="ORF">GTH32_16810</name>
</gene>
<dbReference type="PANTHER" id="PTHR34205:SF2">
    <property type="entry name" value="DUF962 DOMAIN-CONTAINING PROTEIN"/>
    <property type="match status" value="1"/>
</dbReference>
<dbReference type="AlphaFoldDB" id="A0A7X5LNY4"/>
<sequence>MNIDAQTQTHFDSFAEFYPYYLSEHANLRCRQLHFVGSWLVLAVILASIVTGSWALLWFIPVVGYGFAWIGHFFFEKNRPATFRHPLYSLLGDWVMFKDILTGKIALTAKKA</sequence>
<evidence type="ECO:0000313" key="2">
    <source>
        <dbReference type="EMBL" id="NDV92832.1"/>
    </source>
</evidence>
<dbReference type="Pfam" id="PF06127">
    <property type="entry name" value="Mpo1-like"/>
    <property type="match status" value="1"/>
</dbReference>